<dbReference type="AlphaFoldDB" id="A0A0L7T8B3"/>
<dbReference type="RefSeq" id="WP_052898178.1">
    <property type="nucleotide sequence ID" value="NZ_JRXE01000005.1"/>
</dbReference>
<reference evidence="3 4" key="1">
    <citation type="journal article" date="2015" name="Int. J. Syst. Evol. Microbiol.">
        <title>Erwinia iniecta sp. nov., isolated from Russian wheat aphids (Diuraphis noxia).</title>
        <authorList>
            <person name="Campillo T."/>
            <person name="Luna E."/>
            <person name="Portier P."/>
            <person name="Fischer-Le Saux M."/>
            <person name="Lapitan N."/>
            <person name="Tisserat N.A."/>
            <person name="Leach J.E."/>
        </authorList>
    </citation>
    <scope>NUCLEOTIDE SEQUENCE [LARGE SCALE GENOMIC DNA]</scope>
    <source>
        <strain evidence="1 4">B120</strain>
        <strain evidence="2 3">B149</strain>
    </source>
</reference>
<gene>
    <name evidence="1" type="ORF">NG42_05095</name>
    <name evidence="2" type="ORF">NG43_04410</name>
</gene>
<dbReference type="Proteomes" id="UP000037088">
    <property type="component" value="Unassembled WGS sequence"/>
</dbReference>
<evidence type="ECO:0000313" key="3">
    <source>
        <dbReference type="Proteomes" id="UP000036851"/>
    </source>
</evidence>
<dbReference type="STRING" id="1560201.NG42_05095"/>
<organism evidence="1 4">
    <name type="scientific">Winslowiella iniecta</name>
    <dbReference type="NCBI Taxonomy" id="1560201"/>
    <lineage>
        <taxon>Bacteria</taxon>
        <taxon>Pseudomonadati</taxon>
        <taxon>Pseudomonadota</taxon>
        <taxon>Gammaproteobacteria</taxon>
        <taxon>Enterobacterales</taxon>
        <taxon>Erwiniaceae</taxon>
        <taxon>Winslowiella</taxon>
    </lineage>
</organism>
<dbReference type="EMBL" id="JRXF01000005">
    <property type="protein sequence ID" value="KOC94434.1"/>
    <property type="molecule type" value="Genomic_DNA"/>
</dbReference>
<protein>
    <recommendedName>
        <fullName evidence="5">Oxygen-regulated invasion protein OrgB</fullName>
    </recommendedName>
</protein>
<name>A0A0L7T8B3_9GAMM</name>
<dbReference type="PATRIC" id="fig|1560201.3.peg.1096"/>
<evidence type="ECO:0000313" key="2">
    <source>
        <dbReference type="EMBL" id="KOC94434.1"/>
    </source>
</evidence>
<accession>A0A0L7T8B3</accession>
<dbReference type="Proteomes" id="UP000036851">
    <property type="component" value="Unassembled WGS sequence"/>
</dbReference>
<evidence type="ECO:0008006" key="5">
    <source>
        <dbReference type="Google" id="ProtNLM"/>
    </source>
</evidence>
<dbReference type="OrthoDB" id="6428979at2"/>
<proteinExistence type="predicted"/>
<evidence type="ECO:0000313" key="4">
    <source>
        <dbReference type="Proteomes" id="UP000037088"/>
    </source>
</evidence>
<evidence type="ECO:0000313" key="1">
    <source>
        <dbReference type="EMBL" id="KOC91615.1"/>
    </source>
</evidence>
<sequence length="218" mass="25622">MQKNLPSHFELAAIEDTLLTRDYFSARKRTSSIDAVARDEAKKIINQAWQKSDEIKKEAFNHGFETGLIYCIGHIISHFNALDKEQQRMESLLAERITSMLQENFRDNDLFVNIVIDWYKKNKVSKNDEILLTLPLRHKKMAEQLCDRLRHQILSEPKVTFHSYDFFQVKSGDQLIEFNSDEFIATLIRHLVYNNEAIQSSIRNISYESREQLKSLLL</sequence>
<comment type="caution">
    <text evidence="1">The sequence shown here is derived from an EMBL/GenBank/DDBJ whole genome shotgun (WGS) entry which is preliminary data.</text>
</comment>
<keyword evidence="4" id="KW-1185">Reference proteome</keyword>
<dbReference type="EMBL" id="JRXE01000005">
    <property type="protein sequence ID" value="KOC91615.1"/>
    <property type="molecule type" value="Genomic_DNA"/>
</dbReference>